<evidence type="ECO:0000313" key="6">
    <source>
        <dbReference type="Proteomes" id="UP000244912"/>
    </source>
</evidence>
<dbReference type="GO" id="GO:0042597">
    <property type="term" value="C:periplasmic space"/>
    <property type="evidence" value="ECO:0007669"/>
    <property type="project" value="UniProtKB-SubCell"/>
</dbReference>
<sequence>MKTTTLAASLVAAAVSTCVAAPSMAQDLRMIVSWPETNEMAWMPGARFKENLEAKDTGLSVTINGPESVPPFEQITPTSMGVFDIIYTYPAYHSKALTVVANAMTPEPEKIRSSGVFDMIDTYFQDEHNLKLLANVAVGSAGYHCYLSEPLDGGEWQGRKLRGVSTYVPVIEALGGAAVNTPMGEVYAGIERGVVDGACAPQSVYRATKHYEVAPYRTEPTFGQLVSYIAMNLDTWNGLTDEQKTAVMEAAQKTESDTIRIGDEVIDADLEAMAAEGVEVTELPEAQFEAVEQAYYDGVWALAAECCGEELSAEIRSAARDAGLTD</sequence>
<feature type="signal peptide" evidence="4">
    <location>
        <begin position="1"/>
        <end position="25"/>
    </location>
</feature>
<feature type="chain" id="PRO_5015361467" evidence="4">
    <location>
        <begin position="26"/>
        <end position="326"/>
    </location>
</feature>
<evidence type="ECO:0000256" key="1">
    <source>
        <dbReference type="ARBA" id="ARBA00004418"/>
    </source>
</evidence>
<dbReference type="PANTHER" id="PTHR33376">
    <property type="match status" value="1"/>
</dbReference>
<dbReference type="Proteomes" id="UP000244912">
    <property type="component" value="Unassembled WGS sequence"/>
</dbReference>
<protein>
    <submittedName>
        <fullName evidence="5">Solute-binding protein</fullName>
    </submittedName>
</protein>
<dbReference type="Pfam" id="PF03480">
    <property type="entry name" value="DctP"/>
    <property type="match status" value="1"/>
</dbReference>
<dbReference type="GO" id="GO:0055085">
    <property type="term" value="P:transmembrane transport"/>
    <property type="evidence" value="ECO:0007669"/>
    <property type="project" value="InterPro"/>
</dbReference>
<dbReference type="PANTHER" id="PTHR33376:SF5">
    <property type="entry name" value="EXTRACYTOPLASMIC SOLUTE RECEPTOR PROTEIN"/>
    <property type="match status" value="1"/>
</dbReference>
<evidence type="ECO:0000256" key="4">
    <source>
        <dbReference type="SAM" id="SignalP"/>
    </source>
</evidence>
<proteinExistence type="predicted"/>
<gene>
    <name evidence="5" type="ORF">PAA8504_03262</name>
</gene>
<keyword evidence="2 4" id="KW-0732">Signal</keyword>
<comment type="subcellular location">
    <subcellularLocation>
        <location evidence="1">Periplasm</location>
    </subcellularLocation>
</comment>
<dbReference type="NCBIfam" id="NF037995">
    <property type="entry name" value="TRAP_S1"/>
    <property type="match status" value="1"/>
</dbReference>
<dbReference type="AlphaFoldDB" id="A0A2R8BZ14"/>
<dbReference type="InterPro" id="IPR038404">
    <property type="entry name" value="TRAP_DctP_sf"/>
</dbReference>
<dbReference type="Gene3D" id="3.40.190.170">
    <property type="entry name" value="Bacterial extracellular solute-binding protein, family 7"/>
    <property type="match status" value="1"/>
</dbReference>
<reference evidence="5 6" key="1">
    <citation type="submission" date="2018-03" db="EMBL/GenBank/DDBJ databases">
        <authorList>
            <person name="Keele B.F."/>
        </authorList>
    </citation>
    <scope>NUCLEOTIDE SEQUENCE [LARGE SCALE GENOMIC DNA]</scope>
    <source>
        <strain evidence="5 6">CECT 8504</strain>
    </source>
</reference>
<evidence type="ECO:0000313" key="5">
    <source>
        <dbReference type="EMBL" id="SPJ25411.1"/>
    </source>
</evidence>
<dbReference type="InterPro" id="IPR018389">
    <property type="entry name" value="DctP_fam"/>
</dbReference>
<dbReference type="RefSeq" id="WP_181375829.1">
    <property type="nucleotide sequence ID" value="NZ_ONZF01000009.1"/>
</dbReference>
<accession>A0A2R8BZ14</accession>
<name>A0A2R8BZ14_9RHOB</name>
<evidence type="ECO:0000256" key="2">
    <source>
        <dbReference type="ARBA" id="ARBA00022729"/>
    </source>
</evidence>
<evidence type="ECO:0000256" key="3">
    <source>
        <dbReference type="ARBA" id="ARBA00022764"/>
    </source>
</evidence>
<dbReference type="EMBL" id="ONZF01000009">
    <property type="protein sequence ID" value="SPJ25411.1"/>
    <property type="molecule type" value="Genomic_DNA"/>
</dbReference>
<keyword evidence="3" id="KW-0574">Periplasm</keyword>
<keyword evidence="6" id="KW-1185">Reference proteome</keyword>
<organism evidence="5 6">
    <name type="scientific">Palleronia abyssalis</name>
    <dbReference type="NCBI Taxonomy" id="1501240"/>
    <lineage>
        <taxon>Bacteria</taxon>
        <taxon>Pseudomonadati</taxon>
        <taxon>Pseudomonadota</taxon>
        <taxon>Alphaproteobacteria</taxon>
        <taxon>Rhodobacterales</taxon>
        <taxon>Roseobacteraceae</taxon>
        <taxon>Palleronia</taxon>
    </lineage>
</organism>